<keyword evidence="1" id="KW-0067">ATP-binding</keyword>
<keyword evidence="1" id="KW-0547">Nucleotide-binding</keyword>
<dbReference type="PANTHER" id="PTHR30605">
    <property type="entry name" value="ANHYDRO-N-ACETYLMURAMIC ACID KINASE"/>
    <property type="match status" value="1"/>
</dbReference>
<protein>
    <recommendedName>
        <fullName evidence="1">Anhydro-N-acetylmuramic acid kinase</fullName>
        <ecNumber evidence="1">2.7.1.170</ecNumber>
    </recommendedName>
    <alternativeName>
        <fullName evidence="1">AnhMurNAc kinase</fullName>
    </alternativeName>
</protein>
<dbReference type="NCBIfam" id="NF007148">
    <property type="entry name" value="PRK09585.3-2"/>
    <property type="match status" value="1"/>
</dbReference>
<organism evidence="2 3">
    <name type="scientific">Vallitalea pronyensis</name>
    <dbReference type="NCBI Taxonomy" id="1348613"/>
    <lineage>
        <taxon>Bacteria</taxon>
        <taxon>Bacillati</taxon>
        <taxon>Bacillota</taxon>
        <taxon>Clostridia</taxon>
        <taxon>Lachnospirales</taxon>
        <taxon>Vallitaleaceae</taxon>
        <taxon>Vallitalea</taxon>
    </lineage>
</organism>
<dbReference type="SUPFAM" id="SSF53067">
    <property type="entry name" value="Actin-like ATPase domain"/>
    <property type="match status" value="1"/>
</dbReference>
<dbReference type="GO" id="GO:0005524">
    <property type="term" value="F:ATP binding"/>
    <property type="evidence" value="ECO:0007669"/>
    <property type="project" value="UniProtKB-UniRule"/>
</dbReference>
<comment type="function">
    <text evidence="1">Catalyzes the specific phosphorylation of 1,6-anhydro-N-acetylmuramic acid (anhMurNAc) with the simultaneous cleavage of the 1,6-anhydro ring, generating MurNAc-6-P. Is required for the utilization of anhMurNAc either imported from the medium or derived from its own cell wall murein, and thus plays a role in cell wall recycling.</text>
</comment>
<name>A0A8J8MQQ7_9FIRM</name>
<comment type="pathway">
    <text evidence="1">Amino-sugar metabolism; 1,6-anhydro-N-acetylmuramate degradation.</text>
</comment>
<dbReference type="Proteomes" id="UP000683246">
    <property type="component" value="Chromosome"/>
</dbReference>
<comment type="catalytic activity">
    <reaction evidence="1">
        <text>1,6-anhydro-N-acetyl-beta-muramate + ATP + H2O = N-acetyl-D-muramate 6-phosphate + ADP + H(+)</text>
        <dbReference type="Rhea" id="RHEA:24952"/>
        <dbReference type="ChEBI" id="CHEBI:15377"/>
        <dbReference type="ChEBI" id="CHEBI:15378"/>
        <dbReference type="ChEBI" id="CHEBI:30616"/>
        <dbReference type="ChEBI" id="CHEBI:58690"/>
        <dbReference type="ChEBI" id="CHEBI:58722"/>
        <dbReference type="ChEBI" id="CHEBI:456216"/>
        <dbReference type="EC" id="2.7.1.170"/>
    </reaction>
</comment>
<dbReference type="Pfam" id="PF03702">
    <property type="entry name" value="AnmK"/>
    <property type="match status" value="1"/>
</dbReference>
<accession>A0A8J8MQQ7</accession>
<dbReference type="GO" id="GO:0097175">
    <property type="term" value="P:1,6-anhydro-N-acetyl-beta-muramic acid catabolic process"/>
    <property type="evidence" value="ECO:0007669"/>
    <property type="project" value="UniProtKB-UniRule"/>
</dbReference>
<dbReference type="AlphaFoldDB" id="A0A8J8MQQ7"/>
<dbReference type="UniPathway" id="UPA00343"/>
<reference evidence="2" key="1">
    <citation type="submission" date="2020-07" db="EMBL/GenBank/DDBJ databases">
        <title>Vallitalea pronyensis genome.</title>
        <authorList>
            <person name="Postec A."/>
        </authorList>
    </citation>
    <scope>NUCLEOTIDE SEQUENCE</scope>
    <source>
        <strain evidence="2">FatNI3</strain>
    </source>
</reference>
<evidence type="ECO:0000256" key="1">
    <source>
        <dbReference type="HAMAP-Rule" id="MF_01270"/>
    </source>
</evidence>
<keyword evidence="1 2" id="KW-0808">Transferase</keyword>
<dbReference type="GO" id="GO:0016301">
    <property type="term" value="F:kinase activity"/>
    <property type="evidence" value="ECO:0007669"/>
    <property type="project" value="UniProtKB-KW"/>
</dbReference>
<evidence type="ECO:0000313" key="2">
    <source>
        <dbReference type="EMBL" id="QUI25698.1"/>
    </source>
</evidence>
<feature type="binding site" evidence="1">
    <location>
        <begin position="22"/>
        <end position="29"/>
    </location>
    <ligand>
        <name>ATP</name>
        <dbReference type="ChEBI" id="CHEBI:30616"/>
    </ligand>
</feature>
<dbReference type="KEGG" id="vpy:HZI73_12325"/>
<dbReference type="HAMAP" id="MF_01270">
    <property type="entry name" value="AnhMurNAc_kinase"/>
    <property type="match status" value="1"/>
</dbReference>
<dbReference type="PANTHER" id="PTHR30605:SF0">
    <property type="entry name" value="ANHYDRO-N-ACETYLMURAMIC ACID KINASE"/>
    <property type="match status" value="1"/>
</dbReference>
<dbReference type="EMBL" id="CP058649">
    <property type="protein sequence ID" value="QUI25698.1"/>
    <property type="molecule type" value="Genomic_DNA"/>
</dbReference>
<keyword evidence="1" id="KW-0119">Carbohydrate metabolism</keyword>
<dbReference type="InterPro" id="IPR043129">
    <property type="entry name" value="ATPase_NBD"/>
</dbReference>
<comment type="similarity">
    <text evidence="1">Belongs to the anhydro-N-acetylmuramic acid kinase family.</text>
</comment>
<proteinExistence type="inferred from homology"/>
<dbReference type="CDD" id="cd24050">
    <property type="entry name" value="ASKHA_NBD_ANMK"/>
    <property type="match status" value="1"/>
</dbReference>
<dbReference type="GO" id="GO:0016773">
    <property type="term" value="F:phosphotransferase activity, alcohol group as acceptor"/>
    <property type="evidence" value="ECO:0007669"/>
    <property type="project" value="UniProtKB-UniRule"/>
</dbReference>
<sequence>MINQLQHLLEKEKRCAVGLMSGTSLDGIDAALVEIEGSGTKTNVNLLALDTLNFNVDERNRILALCAPETSRVNDICHMNVHLGEKMAEAALKVIHKAGMLPEQVDFISSHGQTIYHMPDDYATLQIGELAVIAARTGILTVGDFRPHDMAVGGQGAPLVPYVDYLLFSHDVKGRAMINIGGISNISILKPQAKADDVIAFDMGPGNMLIDAIMTIGTEDACTYDPNGEYASRGKVYTDWLKAILKRDTYLAKEPPKSTGRESYTYAMAKALYEEGISLGLAFDDIVATVTAYTTESIIGHFKQFIDPTYNIEEVIISGGGVHNKTIMKGLAQGLKQQVLSMDDWGFSSDGKEAIAFAVLGNECIHGHTNTLPSATGAKKAVSMGKLVLP</sequence>
<dbReference type="GO" id="GO:0006040">
    <property type="term" value="P:amino sugar metabolic process"/>
    <property type="evidence" value="ECO:0007669"/>
    <property type="project" value="InterPro"/>
</dbReference>
<dbReference type="EC" id="2.7.1.170" evidence="1"/>
<keyword evidence="1 2" id="KW-0418">Kinase</keyword>
<gene>
    <name evidence="1" type="primary">anmK</name>
    <name evidence="2" type="ORF">HZI73_12325</name>
</gene>
<dbReference type="Gene3D" id="3.30.420.40">
    <property type="match status" value="2"/>
</dbReference>
<evidence type="ECO:0000313" key="3">
    <source>
        <dbReference type="Proteomes" id="UP000683246"/>
    </source>
</evidence>
<keyword evidence="3" id="KW-1185">Reference proteome</keyword>
<dbReference type="GO" id="GO:0009254">
    <property type="term" value="P:peptidoglycan turnover"/>
    <property type="evidence" value="ECO:0007669"/>
    <property type="project" value="UniProtKB-UniRule"/>
</dbReference>
<comment type="pathway">
    <text evidence="1">Cell wall biogenesis; peptidoglycan recycling.</text>
</comment>
<dbReference type="UniPathway" id="UPA00544"/>
<dbReference type="InterPro" id="IPR005338">
    <property type="entry name" value="Anhydro_N_Ac-Mur_kinase"/>
</dbReference>